<protein>
    <submittedName>
        <fullName evidence="2">Uncharacterized protein</fullName>
    </submittedName>
</protein>
<dbReference type="InterPro" id="IPR013083">
    <property type="entry name" value="Znf_RING/FYVE/PHD"/>
</dbReference>
<gene>
    <name evidence="2" type="ORF">PHAECO_LOCUS3923</name>
</gene>
<dbReference type="SUPFAM" id="SSF57903">
    <property type="entry name" value="FYVE/PHD zinc finger"/>
    <property type="match status" value="1"/>
</dbReference>
<organism evidence="2 3">
    <name type="scientific">Phaedon cochleariae</name>
    <name type="common">Mustard beetle</name>
    <dbReference type="NCBI Taxonomy" id="80249"/>
    <lineage>
        <taxon>Eukaryota</taxon>
        <taxon>Metazoa</taxon>
        <taxon>Ecdysozoa</taxon>
        <taxon>Arthropoda</taxon>
        <taxon>Hexapoda</taxon>
        <taxon>Insecta</taxon>
        <taxon>Pterygota</taxon>
        <taxon>Neoptera</taxon>
        <taxon>Endopterygota</taxon>
        <taxon>Coleoptera</taxon>
        <taxon>Polyphaga</taxon>
        <taxon>Cucujiformia</taxon>
        <taxon>Chrysomeloidea</taxon>
        <taxon>Chrysomelidae</taxon>
        <taxon>Chrysomelinae</taxon>
        <taxon>Chrysomelini</taxon>
        <taxon>Phaedon</taxon>
    </lineage>
</organism>
<dbReference type="InterPro" id="IPR011011">
    <property type="entry name" value="Znf_FYVE_PHD"/>
</dbReference>
<feature type="compositionally biased region" description="Basic and acidic residues" evidence="1">
    <location>
        <begin position="1"/>
        <end position="22"/>
    </location>
</feature>
<keyword evidence="3" id="KW-1185">Reference proteome</keyword>
<reference evidence="2" key="2">
    <citation type="submission" date="2022-10" db="EMBL/GenBank/DDBJ databases">
        <authorList>
            <consortium name="ENA_rothamsted_submissions"/>
            <consortium name="culmorum"/>
            <person name="King R."/>
        </authorList>
    </citation>
    <scope>NUCLEOTIDE SEQUENCE</scope>
</reference>
<dbReference type="Gene3D" id="3.30.40.10">
    <property type="entry name" value="Zinc/RING finger domain, C3HC4 (zinc finger)"/>
    <property type="match status" value="1"/>
</dbReference>
<dbReference type="CDD" id="cd15517">
    <property type="entry name" value="PHD_TCF19_like"/>
    <property type="match status" value="1"/>
</dbReference>
<dbReference type="Proteomes" id="UP001153737">
    <property type="component" value="Chromosome 13"/>
</dbReference>
<evidence type="ECO:0000313" key="2">
    <source>
        <dbReference type="EMBL" id="CAH1119478.1"/>
    </source>
</evidence>
<name>A0A9P0GIT7_PHACE</name>
<evidence type="ECO:0000313" key="3">
    <source>
        <dbReference type="Proteomes" id="UP001153737"/>
    </source>
</evidence>
<reference evidence="2" key="1">
    <citation type="submission" date="2022-01" db="EMBL/GenBank/DDBJ databases">
        <authorList>
            <person name="King R."/>
        </authorList>
    </citation>
    <scope>NUCLEOTIDE SEQUENCE</scope>
</reference>
<feature type="compositionally biased region" description="Basic residues" evidence="1">
    <location>
        <begin position="23"/>
        <end position="42"/>
    </location>
</feature>
<dbReference type="EMBL" id="OU896719">
    <property type="protein sequence ID" value="CAH1119478.1"/>
    <property type="molecule type" value="Genomic_DNA"/>
</dbReference>
<proteinExistence type="predicted"/>
<dbReference type="AlphaFoldDB" id="A0A9P0GIT7"/>
<dbReference type="OrthoDB" id="6775154at2759"/>
<accession>A0A9P0GIT7</accession>
<sequence>MSSKNEKQSTHVSEFRGFEQKSRTAKSKAISSKKSHLERKAKKAELEIETKKLELEIHKLKLRQLEIEEETSINHSQEADGTVTDVENNIQAWADLGKHCRYWRDEHSIYKTLCKDMKIKNSLRNRKRIYNAWKRFENDDQTISENGIHPQTTDQIFIDKNYECRNMFPSETFLNDEGIHSSTIIDERKILHDEFIGSCQFDNQDDVEEEEYLENGETSTLMPKTVRKTDQTYVDKPEGSLSFNKKSKADECIMVSGSNSASSGKNNSVVNCNPDTLLEDSEENPDITPETFDIPSVLLNLSSPGKSSDLLPLNSKNARSNVKNSFKDCHVKGVERSLVKKKLIHEMPLNYKKKTFLEANEKLLKHGKSLQNIKSDAVVRKIKSEVMGQLDRNKNELLDIILMQTDHPEFIKEVCVPFNVKLYSNEQLEVLKNENQKSGMQFIYFDATGGVVRSPIPNSNRIYFYTAVIRIGKPKRIYPVFSMISSTHDVNSIFRIMSDFRYFCEINNYWPAFSGVVSDFSFANLHAISKAFNRCSLLEYLQKCYILNENGQNLKDESLVGVHLCCAHYMKMVAKDVNNLAKNETQHTFLKDLIAALILMKTIREFDIAIKYVYILLKTEFVNRDTEIAIYSLRMHLSKKADQDHFDDEKLDDYETNNSKSDGLMKSSPYYKRFSQITNSIKLDNSTGAEDNPFYNDAFMDLILYKYLPLCPLWSALMLTDECSVSNSVVENYFGQLKRIRLGGSRNLRCSQFVRKLREDVVSLKIEGCLDIGKSRLTIGDPFDEKLSKEEWNKKPNKHTSTHFEGRFLKIVKKEKDKLFNTNIIFPEDDDELPFCAYCGHGIVDECTAWVKCDECEKWIHQMCAKVKKEDLEDTYLPAESAVDNAFVKSHSKIDLVKIENIKEEEDRNNEET</sequence>
<feature type="region of interest" description="Disordered" evidence="1">
    <location>
        <begin position="1"/>
        <end position="43"/>
    </location>
</feature>
<evidence type="ECO:0000256" key="1">
    <source>
        <dbReference type="SAM" id="MobiDB-lite"/>
    </source>
</evidence>